<organism evidence="4">
    <name type="scientific">Chaetomium thermophilum (strain DSM 1495 / CBS 144.50 / IMI 039719)</name>
    <name type="common">Thermochaetoides thermophila</name>
    <dbReference type="NCBI Taxonomy" id="759272"/>
    <lineage>
        <taxon>Eukaryota</taxon>
        <taxon>Fungi</taxon>
        <taxon>Dikarya</taxon>
        <taxon>Ascomycota</taxon>
        <taxon>Pezizomycotina</taxon>
        <taxon>Sordariomycetes</taxon>
        <taxon>Sordariomycetidae</taxon>
        <taxon>Sordariales</taxon>
        <taxon>Chaetomiaceae</taxon>
        <taxon>Thermochaetoides</taxon>
    </lineage>
</organism>
<feature type="domain" description="Asl1-like glycosyl hydrolase catalytic" evidence="2">
    <location>
        <begin position="30"/>
        <end position="286"/>
    </location>
</feature>
<dbReference type="Pfam" id="PF11790">
    <property type="entry name" value="Glyco_hydro_cc"/>
    <property type="match status" value="1"/>
</dbReference>
<dbReference type="EMBL" id="GL988047">
    <property type="protein sequence ID" value="EGS17156.1"/>
    <property type="molecule type" value="Genomic_DNA"/>
</dbReference>
<evidence type="ECO:0000313" key="4">
    <source>
        <dbReference type="Proteomes" id="UP000008066"/>
    </source>
</evidence>
<feature type="chain" id="PRO_5003409153" description="Asl1-like glycosyl hydrolase catalytic domain-containing protein" evidence="1">
    <location>
        <begin position="21"/>
        <end position="320"/>
    </location>
</feature>
<accession>G0SG17</accession>
<keyword evidence="4" id="KW-1185">Reference proteome</keyword>
<evidence type="ECO:0000259" key="2">
    <source>
        <dbReference type="Pfam" id="PF11790"/>
    </source>
</evidence>
<dbReference type="PANTHER" id="PTHR34154">
    <property type="entry name" value="ALKALI-SENSITIVE LINKAGE PROTEIN 1"/>
    <property type="match status" value="1"/>
</dbReference>
<feature type="signal peptide" evidence="1">
    <location>
        <begin position="1"/>
        <end position="20"/>
    </location>
</feature>
<evidence type="ECO:0000256" key="1">
    <source>
        <dbReference type="SAM" id="SignalP"/>
    </source>
</evidence>
<dbReference type="Proteomes" id="UP000008066">
    <property type="component" value="Unassembled WGS sequence"/>
</dbReference>
<dbReference type="KEGG" id="cthr:CTHT_0064700"/>
<dbReference type="FunFam" id="3.20.20.80:FF:000207">
    <property type="entry name" value="Glycoside hydrolase family 128 protein"/>
    <property type="match status" value="1"/>
</dbReference>
<dbReference type="AlphaFoldDB" id="G0SG17"/>
<protein>
    <recommendedName>
        <fullName evidence="2">Asl1-like glycosyl hydrolase catalytic domain-containing protein</fullName>
    </recommendedName>
</protein>
<evidence type="ECO:0000313" key="3">
    <source>
        <dbReference type="EMBL" id="EGS17156.1"/>
    </source>
</evidence>
<dbReference type="Gene3D" id="3.20.20.80">
    <property type="entry name" value="Glycosidases"/>
    <property type="match status" value="1"/>
</dbReference>
<dbReference type="InterPro" id="IPR053183">
    <property type="entry name" value="ASL1"/>
</dbReference>
<dbReference type="OMA" id="WYDNFAG"/>
<dbReference type="GO" id="GO:0071966">
    <property type="term" value="P:fungal-type cell wall polysaccharide metabolic process"/>
    <property type="evidence" value="ECO:0007669"/>
    <property type="project" value="TreeGrafter"/>
</dbReference>
<dbReference type="OrthoDB" id="43654at2759"/>
<dbReference type="HOGENOM" id="CLU_040908_3_2_1"/>
<sequence>MTSLKAIVALAALGWSLSAAAGPLASPKRGLAFTPNDTTRVDDTIWITQPSCLTWYYNYKAEPEPTFSESFSQSEFEFVPMMWGAPEDASDTTFLETIKGLVKKGINITNVLSFNEPDGPWEWGGSDIEPAHAAKVWVSNLMPLQEMGIRVGLPATTGAPSGLVWLKSFLEECRKLVSTEKESRNCTYDFVTVHWYGNFEGLASHLGEYVATFPNKTVWVTEYNLAHASLAETQAFYNISAEYMDRLEEVERYSLFGAFRSDVSNVGPNAAMLTADGQLTDIGNWYLGRPAAGVNPESLGTRLSVAWVLGLLGVVVSLVA</sequence>
<keyword evidence="1" id="KW-0732">Signal</keyword>
<reference evidence="3 4" key="1">
    <citation type="journal article" date="2011" name="Cell">
        <title>Insight into structure and assembly of the nuclear pore complex by utilizing the genome of a eukaryotic thermophile.</title>
        <authorList>
            <person name="Amlacher S."/>
            <person name="Sarges P."/>
            <person name="Flemming D."/>
            <person name="van Noort V."/>
            <person name="Kunze R."/>
            <person name="Devos D.P."/>
            <person name="Arumugam M."/>
            <person name="Bork P."/>
            <person name="Hurt E."/>
        </authorList>
    </citation>
    <scope>NUCLEOTIDE SEQUENCE [LARGE SCALE GENOMIC DNA]</scope>
    <source>
        <strain evidence="4">DSM 1495 / CBS 144.50 / IMI 039719</strain>
    </source>
</reference>
<dbReference type="eggNOG" id="ENOG502S2W1">
    <property type="taxonomic scope" value="Eukaryota"/>
</dbReference>
<dbReference type="GeneID" id="18260508"/>
<dbReference type="GO" id="GO:0009277">
    <property type="term" value="C:fungal-type cell wall"/>
    <property type="evidence" value="ECO:0007669"/>
    <property type="project" value="TreeGrafter"/>
</dbReference>
<gene>
    <name evidence="3" type="ORF">CTHT_0064700</name>
</gene>
<dbReference type="PANTHER" id="PTHR34154:SF3">
    <property type="entry name" value="ALKALI-SENSITIVE LINKAGE PROTEIN 1"/>
    <property type="match status" value="1"/>
</dbReference>
<dbReference type="InterPro" id="IPR017853">
    <property type="entry name" value="GH"/>
</dbReference>
<proteinExistence type="predicted"/>
<name>G0SG17_CHATD</name>
<dbReference type="SUPFAM" id="SSF51445">
    <property type="entry name" value="(Trans)glycosidases"/>
    <property type="match status" value="1"/>
</dbReference>
<dbReference type="RefSeq" id="XP_006696774.1">
    <property type="nucleotide sequence ID" value="XM_006696711.1"/>
</dbReference>
<dbReference type="InterPro" id="IPR024655">
    <property type="entry name" value="Asl1_glyco_hydro_catalytic"/>
</dbReference>